<evidence type="ECO:0000313" key="1">
    <source>
        <dbReference type="EMBL" id="HIU53951.1"/>
    </source>
</evidence>
<protein>
    <submittedName>
        <fullName evidence="1">Uncharacterized protein</fullName>
    </submittedName>
</protein>
<dbReference type="AlphaFoldDB" id="A0A9D1M5F9"/>
<reference evidence="1" key="1">
    <citation type="submission" date="2020-10" db="EMBL/GenBank/DDBJ databases">
        <authorList>
            <person name="Gilroy R."/>
        </authorList>
    </citation>
    <scope>NUCLEOTIDE SEQUENCE</scope>
    <source>
        <strain evidence="1">ChiW3-316</strain>
    </source>
</reference>
<gene>
    <name evidence="1" type="ORF">IAD20_07725</name>
</gene>
<sequence>MEINYQIDDASLLNKRCISESDVLALLPQELRAEVHKIRLLHSLSCPLVWVIFLKKKHSGAGRCYEYIPFSGEVECNLAGPGGQYRKSVRTAFFMIPSENEELSSWQRKGVSLFGKLFMLYDKKTIRRYMPHGMKFDAKYSILF</sequence>
<dbReference type="Proteomes" id="UP000824107">
    <property type="component" value="Unassembled WGS sequence"/>
</dbReference>
<comment type="caution">
    <text evidence="1">The sequence shown here is derived from an EMBL/GenBank/DDBJ whole genome shotgun (WGS) entry which is preliminary data.</text>
</comment>
<dbReference type="EMBL" id="DVNC01000051">
    <property type="protein sequence ID" value="HIU53951.1"/>
    <property type="molecule type" value="Genomic_DNA"/>
</dbReference>
<organism evidence="1 2">
    <name type="scientific">Candidatus Scatocola faecipullorum</name>
    <dbReference type="NCBI Taxonomy" id="2840917"/>
    <lineage>
        <taxon>Bacteria</taxon>
        <taxon>Pseudomonadati</taxon>
        <taxon>Pseudomonadota</taxon>
        <taxon>Alphaproteobacteria</taxon>
        <taxon>Rhodospirillales</taxon>
        <taxon>Rhodospirillaceae</taxon>
        <taxon>Rhodospirillaceae incertae sedis</taxon>
        <taxon>Candidatus Scatocola</taxon>
    </lineage>
</organism>
<name>A0A9D1M5F9_9PROT</name>
<evidence type="ECO:0000313" key="2">
    <source>
        <dbReference type="Proteomes" id="UP000824107"/>
    </source>
</evidence>
<proteinExistence type="predicted"/>
<reference evidence="1" key="2">
    <citation type="journal article" date="2021" name="PeerJ">
        <title>Extensive microbial diversity within the chicken gut microbiome revealed by metagenomics and culture.</title>
        <authorList>
            <person name="Gilroy R."/>
            <person name="Ravi A."/>
            <person name="Getino M."/>
            <person name="Pursley I."/>
            <person name="Horton D.L."/>
            <person name="Alikhan N.F."/>
            <person name="Baker D."/>
            <person name="Gharbi K."/>
            <person name="Hall N."/>
            <person name="Watson M."/>
            <person name="Adriaenssens E.M."/>
            <person name="Foster-Nyarko E."/>
            <person name="Jarju S."/>
            <person name="Secka A."/>
            <person name="Antonio M."/>
            <person name="Oren A."/>
            <person name="Chaudhuri R.R."/>
            <person name="La Ragione R."/>
            <person name="Hildebrand F."/>
            <person name="Pallen M.J."/>
        </authorList>
    </citation>
    <scope>NUCLEOTIDE SEQUENCE</scope>
    <source>
        <strain evidence="1">ChiW3-316</strain>
    </source>
</reference>
<accession>A0A9D1M5F9</accession>